<accession>A0ABR8PBT8</accession>
<proteinExistence type="predicted"/>
<sequence>MIAITKQKKTQSRVQANVDSKIKNIAESVVKEVALTPTAVIDGLYHEIAVTGKIPLDFSLTSEQMANLELKNTIKQLPVKKLRTQKEIEDFLTMKINEIYTAFIT</sequence>
<evidence type="ECO:0000313" key="2">
    <source>
        <dbReference type="Proteomes" id="UP000616837"/>
    </source>
</evidence>
<keyword evidence="2" id="KW-1185">Reference proteome</keyword>
<protein>
    <submittedName>
        <fullName evidence="1">Type II toxin-antitoxin system RelB/DinJ family antitoxin</fullName>
    </submittedName>
</protein>
<comment type="caution">
    <text evidence="1">The sequence shown here is derived from an EMBL/GenBank/DDBJ whole genome shotgun (WGS) entry which is preliminary data.</text>
</comment>
<evidence type="ECO:0000313" key="1">
    <source>
        <dbReference type="EMBL" id="MBD7894727.1"/>
    </source>
</evidence>
<dbReference type="RefSeq" id="WP_191684088.1">
    <property type="nucleotide sequence ID" value="NZ_JACSQW010000005.1"/>
</dbReference>
<dbReference type="InterPro" id="IPR013321">
    <property type="entry name" value="Arc_rbn_hlx_hlx"/>
</dbReference>
<organism evidence="1 2">
    <name type="scientific">Limosilactobacillus avistercoris</name>
    <dbReference type="NCBI Taxonomy" id="2762243"/>
    <lineage>
        <taxon>Bacteria</taxon>
        <taxon>Bacillati</taxon>
        <taxon>Bacillota</taxon>
        <taxon>Bacilli</taxon>
        <taxon>Lactobacillales</taxon>
        <taxon>Lactobacillaceae</taxon>
        <taxon>Limosilactobacillus</taxon>
    </lineage>
</organism>
<name>A0ABR8PBT8_9LACO</name>
<gene>
    <name evidence="1" type="ORF">H9564_03190</name>
</gene>
<dbReference type="Proteomes" id="UP000616837">
    <property type="component" value="Unassembled WGS sequence"/>
</dbReference>
<dbReference type="EMBL" id="JACSQW010000005">
    <property type="protein sequence ID" value="MBD7894727.1"/>
    <property type="molecule type" value="Genomic_DNA"/>
</dbReference>
<reference evidence="1 2" key="1">
    <citation type="submission" date="2020-08" db="EMBL/GenBank/DDBJ databases">
        <title>A Genomic Blueprint of the Chicken Gut Microbiome.</title>
        <authorList>
            <person name="Gilroy R."/>
            <person name="Ravi A."/>
            <person name="Getino M."/>
            <person name="Pursley I."/>
            <person name="Horton D.L."/>
            <person name="Alikhan N.-F."/>
            <person name="Baker D."/>
            <person name="Gharbi K."/>
            <person name="Hall N."/>
            <person name="Watson M."/>
            <person name="Adriaenssens E.M."/>
            <person name="Foster-Nyarko E."/>
            <person name="Jarju S."/>
            <person name="Secka A."/>
            <person name="Antonio M."/>
            <person name="Oren A."/>
            <person name="Chaudhuri R."/>
            <person name="La Ragione R.M."/>
            <person name="Hildebrand F."/>
            <person name="Pallen M.J."/>
        </authorList>
    </citation>
    <scope>NUCLEOTIDE SEQUENCE [LARGE SCALE GENOMIC DNA]</scope>
    <source>
        <strain evidence="1 2">Sa3CUN2</strain>
    </source>
</reference>
<dbReference type="Gene3D" id="1.10.1220.10">
    <property type="entry name" value="Met repressor-like"/>
    <property type="match status" value="1"/>
</dbReference>